<dbReference type="AlphaFoldDB" id="A0A2T3JDD6"/>
<dbReference type="EMBL" id="PYMJ01000018">
    <property type="protein sequence ID" value="PSU46878.1"/>
    <property type="molecule type" value="Genomic_DNA"/>
</dbReference>
<keyword evidence="2" id="KW-1185">Reference proteome</keyword>
<proteinExistence type="predicted"/>
<dbReference type="RefSeq" id="WP_107243776.1">
    <property type="nucleotide sequence ID" value="NZ_PYMJ01000018.1"/>
</dbReference>
<name>A0A2T3JDD6_9GAMM</name>
<sequence length="164" mass="17877">MLQPQSKAILSLTLKTLVAFGIGFGSLQLLDAYKATSIQSVLPSRIPLEETCQLSQQACEQQAAIIQLSTDIVHPLEATTMTVDWPALPQDTTQLIVSLEGNEMMMGVYKLLLTKQASGQYSGELMLPFCTTNAMTWQGSIKALPSTNSNDSIQPLNISLRMTQ</sequence>
<accession>A0A2T3JDD6</accession>
<gene>
    <name evidence="1" type="ORF">C9J12_16855</name>
</gene>
<reference evidence="1 2" key="1">
    <citation type="submission" date="2018-01" db="EMBL/GenBank/DDBJ databases">
        <title>Whole genome sequencing of Histamine producing bacteria.</title>
        <authorList>
            <person name="Butler K."/>
        </authorList>
    </citation>
    <scope>NUCLEOTIDE SEQUENCE [LARGE SCALE GENOMIC DNA]</scope>
    <source>
        <strain evidence="1 2">JCM 12947</strain>
    </source>
</reference>
<dbReference type="Proteomes" id="UP000240987">
    <property type="component" value="Unassembled WGS sequence"/>
</dbReference>
<dbReference type="OrthoDB" id="5917490at2"/>
<evidence type="ECO:0000313" key="1">
    <source>
        <dbReference type="EMBL" id="PSU46878.1"/>
    </source>
</evidence>
<protein>
    <submittedName>
        <fullName evidence="1">Uncharacterized protein</fullName>
    </submittedName>
</protein>
<comment type="caution">
    <text evidence="1">The sequence shown here is derived from an EMBL/GenBank/DDBJ whole genome shotgun (WGS) entry which is preliminary data.</text>
</comment>
<evidence type="ECO:0000313" key="2">
    <source>
        <dbReference type="Proteomes" id="UP000240987"/>
    </source>
</evidence>
<organism evidence="1 2">
    <name type="scientific">Photobacterium frigidiphilum</name>
    <dbReference type="NCBI Taxonomy" id="264736"/>
    <lineage>
        <taxon>Bacteria</taxon>
        <taxon>Pseudomonadati</taxon>
        <taxon>Pseudomonadota</taxon>
        <taxon>Gammaproteobacteria</taxon>
        <taxon>Vibrionales</taxon>
        <taxon>Vibrionaceae</taxon>
        <taxon>Photobacterium</taxon>
    </lineage>
</organism>